<gene>
    <name evidence="1" type="ORF">CIK00_03365</name>
</gene>
<dbReference type="GeneID" id="69966795"/>
<organism evidence="1 2">
    <name type="scientific">Photobacterium carnosum</name>
    <dbReference type="NCBI Taxonomy" id="2023717"/>
    <lineage>
        <taxon>Bacteria</taxon>
        <taxon>Pseudomonadati</taxon>
        <taxon>Pseudomonadota</taxon>
        <taxon>Gammaproteobacteria</taxon>
        <taxon>Vibrionales</taxon>
        <taxon>Vibrionaceae</taxon>
        <taxon>Photobacterium</taxon>
    </lineage>
</organism>
<evidence type="ECO:0000313" key="2">
    <source>
        <dbReference type="Proteomes" id="UP000234420"/>
    </source>
</evidence>
<accession>A0A2N4UWB7</accession>
<dbReference type="Proteomes" id="UP000234420">
    <property type="component" value="Unassembled WGS sequence"/>
</dbReference>
<keyword evidence="2" id="KW-1185">Reference proteome</keyword>
<name>A0A2N4UWB7_9GAMM</name>
<dbReference type="AlphaFoldDB" id="A0A2N4UWB7"/>
<dbReference type="EMBL" id="NPIB01000002">
    <property type="protein sequence ID" value="PLC59321.1"/>
    <property type="molecule type" value="Genomic_DNA"/>
</dbReference>
<dbReference type="RefSeq" id="WP_101767522.1">
    <property type="nucleotide sequence ID" value="NZ_BPPU01000003.1"/>
</dbReference>
<protein>
    <submittedName>
        <fullName evidence="1">Uncharacterized protein</fullName>
    </submittedName>
</protein>
<evidence type="ECO:0000313" key="1">
    <source>
        <dbReference type="EMBL" id="PLC59321.1"/>
    </source>
</evidence>
<sequence>MFEAQKYLAATKPASIMVEKKHFNIVIEDQKVTVYHETRGISAVLYNSDIKNLGVAKIILSASKKRCAISLANNNSYIELQTVTGNLVVSLFNIRGEILTQLLIKE</sequence>
<comment type="caution">
    <text evidence="1">The sequence shown here is derived from an EMBL/GenBank/DDBJ whole genome shotgun (WGS) entry which is preliminary data.</text>
</comment>
<reference evidence="1 2" key="1">
    <citation type="journal article" date="2018" name="Syst. Appl. Microbiol.">
        <title>Photobacterium carnosum sp. nov., isolated from spoiled modified atmosphere packaged poultry meat.</title>
        <authorList>
            <person name="Hilgarth M."/>
            <person name="Fuertes S."/>
            <person name="Ehrmann M."/>
            <person name="Vogel R.F."/>
        </authorList>
    </citation>
    <scope>NUCLEOTIDE SEQUENCE [LARGE SCALE GENOMIC DNA]</scope>
    <source>
        <strain evidence="1 2">TMW 2.2021</strain>
    </source>
</reference>
<proteinExistence type="predicted"/>